<keyword evidence="2" id="KW-0732">Signal</keyword>
<keyword evidence="4" id="KW-1185">Reference proteome</keyword>
<dbReference type="Proteomes" id="UP000623467">
    <property type="component" value="Unassembled WGS sequence"/>
</dbReference>
<evidence type="ECO:0000256" key="1">
    <source>
        <dbReference type="SAM" id="MobiDB-lite"/>
    </source>
</evidence>
<protein>
    <submittedName>
        <fullName evidence="3">Uncharacterized protein</fullName>
    </submittedName>
</protein>
<feature type="region of interest" description="Disordered" evidence="1">
    <location>
        <begin position="132"/>
        <end position="161"/>
    </location>
</feature>
<dbReference type="AlphaFoldDB" id="A0A8H6Z9P5"/>
<gene>
    <name evidence="3" type="ORF">MSAN_00563600</name>
</gene>
<organism evidence="3 4">
    <name type="scientific">Mycena sanguinolenta</name>
    <dbReference type="NCBI Taxonomy" id="230812"/>
    <lineage>
        <taxon>Eukaryota</taxon>
        <taxon>Fungi</taxon>
        <taxon>Dikarya</taxon>
        <taxon>Basidiomycota</taxon>
        <taxon>Agaricomycotina</taxon>
        <taxon>Agaricomycetes</taxon>
        <taxon>Agaricomycetidae</taxon>
        <taxon>Agaricales</taxon>
        <taxon>Marasmiineae</taxon>
        <taxon>Mycenaceae</taxon>
        <taxon>Mycena</taxon>
    </lineage>
</organism>
<comment type="caution">
    <text evidence="3">The sequence shown here is derived from an EMBL/GenBank/DDBJ whole genome shotgun (WGS) entry which is preliminary data.</text>
</comment>
<evidence type="ECO:0000256" key="2">
    <source>
        <dbReference type="SAM" id="SignalP"/>
    </source>
</evidence>
<accession>A0A8H6Z9P5</accession>
<proteinExistence type="predicted"/>
<evidence type="ECO:0000313" key="4">
    <source>
        <dbReference type="Proteomes" id="UP000623467"/>
    </source>
</evidence>
<sequence>MSWIWRTGLTSLAAAASTSEEAAVKATNESLRVEWAKIRARANRWTEEVDLLEEEMRRILVFLQWKADWWRGQKDRRTVDGVEAQQGFAAYAERQAVIQETMKARFTNDWKDVGRWIGLGRQGVADFKEHAQVGEEEGESENDDVASTDDESYEPVPLQPQAGAVALVETSLLSVA</sequence>
<reference evidence="3" key="1">
    <citation type="submission" date="2020-05" db="EMBL/GenBank/DDBJ databases">
        <title>Mycena genomes resolve the evolution of fungal bioluminescence.</title>
        <authorList>
            <person name="Tsai I.J."/>
        </authorList>
    </citation>
    <scope>NUCLEOTIDE SEQUENCE</scope>
    <source>
        <strain evidence="3">160909Yilan</strain>
    </source>
</reference>
<feature type="chain" id="PRO_5034712988" evidence="2">
    <location>
        <begin position="16"/>
        <end position="176"/>
    </location>
</feature>
<dbReference type="EMBL" id="JACAZH010000003">
    <property type="protein sequence ID" value="KAF7373532.1"/>
    <property type="molecule type" value="Genomic_DNA"/>
</dbReference>
<dbReference type="OrthoDB" id="3232711at2759"/>
<feature type="compositionally biased region" description="Acidic residues" evidence="1">
    <location>
        <begin position="134"/>
        <end position="153"/>
    </location>
</feature>
<evidence type="ECO:0000313" key="3">
    <source>
        <dbReference type="EMBL" id="KAF7373532.1"/>
    </source>
</evidence>
<name>A0A8H6Z9P5_9AGAR</name>
<feature type="signal peptide" evidence="2">
    <location>
        <begin position="1"/>
        <end position="15"/>
    </location>
</feature>